<proteinExistence type="predicted"/>
<keyword evidence="2" id="KW-1185">Reference proteome</keyword>
<dbReference type="Proteomes" id="UP000092460">
    <property type="component" value="Unassembled WGS sequence"/>
</dbReference>
<name>A0A1B0AZ19_9MUSC</name>
<dbReference type="EnsemblMetazoa" id="GPPI013491-RA">
    <property type="protein sequence ID" value="GPPI013491-PA"/>
    <property type="gene ID" value="GPPI013491"/>
</dbReference>
<dbReference type="VEuPathDB" id="VectorBase:GPPI013491"/>
<evidence type="ECO:0000313" key="1">
    <source>
        <dbReference type="EnsemblMetazoa" id="GPPI013491-PA"/>
    </source>
</evidence>
<reference evidence="2" key="1">
    <citation type="submission" date="2015-01" db="EMBL/GenBank/DDBJ databases">
        <authorList>
            <person name="Aksoy S."/>
            <person name="Warren W."/>
            <person name="Wilson R.K."/>
        </authorList>
    </citation>
    <scope>NUCLEOTIDE SEQUENCE [LARGE SCALE GENOMIC DNA]</scope>
    <source>
        <strain evidence="2">IAEA</strain>
    </source>
</reference>
<evidence type="ECO:0000313" key="2">
    <source>
        <dbReference type="Proteomes" id="UP000092460"/>
    </source>
</evidence>
<dbReference type="AlphaFoldDB" id="A0A1B0AZ19"/>
<dbReference type="EMBL" id="JXJN01006117">
    <property type="status" value="NOT_ANNOTATED_CDS"/>
    <property type="molecule type" value="Genomic_DNA"/>
</dbReference>
<organism evidence="1 2">
    <name type="scientific">Glossina palpalis gambiensis</name>
    <dbReference type="NCBI Taxonomy" id="67801"/>
    <lineage>
        <taxon>Eukaryota</taxon>
        <taxon>Metazoa</taxon>
        <taxon>Ecdysozoa</taxon>
        <taxon>Arthropoda</taxon>
        <taxon>Hexapoda</taxon>
        <taxon>Insecta</taxon>
        <taxon>Pterygota</taxon>
        <taxon>Neoptera</taxon>
        <taxon>Endopterygota</taxon>
        <taxon>Diptera</taxon>
        <taxon>Brachycera</taxon>
        <taxon>Muscomorpha</taxon>
        <taxon>Hippoboscoidea</taxon>
        <taxon>Glossinidae</taxon>
        <taxon>Glossina</taxon>
    </lineage>
</organism>
<accession>A0A1B0AZ19</accession>
<protein>
    <submittedName>
        <fullName evidence="1">Uncharacterized protein</fullName>
    </submittedName>
</protein>
<reference evidence="1" key="2">
    <citation type="submission" date="2020-05" db="UniProtKB">
        <authorList>
            <consortium name="EnsemblMetazoa"/>
        </authorList>
    </citation>
    <scope>IDENTIFICATION</scope>
    <source>
        <strain evidence="1">IAEA</strain>
    </source>
</reference>
<sequence length="139" mass="15521">MSNKPRLYRIKLIVAVNLSFVHLIQRDGTNTCKYLNWRAAGESPITSDASLRAREAFCSPSAAITLALASRAASASAAMARCNCTARYGLDWYKICKTNGNSIDTPWHLPWCLDKIRQRNSNFIIRNPRTESARKGTSN</sequence>